<protein>
    <submittedName>
        <fullName evidence="2">Uncharacterized protein</fullName>
    </submittedName>
</protein>
<accession>A0A3R7JYF0</accession>
<comment type="caution">
    <text evidence="2">The sequence shown here is derived from an EMBL/GenBank/DDBJ whole genome shotgun (WGS) entry which is preliminary data.</text>
</comment>
<dbReference type="EMBL" id="MKGL01000561">
    <property type="protein sequence ID" value="RNE97450.1"/>
    <property type="molecule type" value="Genomic_DNA"/>
</dbReference>
<evidence type="ECO:0000256" key="1">
    <source>
        <dbReference type="SAM" id="MobiDB-lite"/>
    </source>
</evidence>
<keyword evidence="3" id="KW-1185">Reference proteome</keyword>
<dbReference type="RefSeq" id="XP_029234129.1">
    <property type="nucleotide sequence ID" value="XM_029385994.1"/>
</dbReference>
<sequence>TRHARPARHTSRDNNEFDAVKGLAEVLLGVARHLGGRTDVGKVCSNARRTANIVAADCRHQRIVLHQEGKGLANATSGTKDGNLAEAGGRSAHHRSYFLCIT</sequence>
<evidence type="ECO:0000313" key="3">
    <source>
        <dbReference type="Proteomes" id="UP000283634"/>
    </source>
</evidence>
<reference evidence="2 3" key="1">
    <citation type="journal article" date="2018" name="BMC Genomics">
        <title>Genomic comparison of Trypanosoma conorhini and Trypanosoma rangeli to Trypanosoma cruzi strains of high and low virulence.</title>
        <authorList>
            <person name="Bradwell K.R."/>
            <person name="Koparde V.N."/>
            <person name="Matveyev A.V."/>
            <person name="Serrano M.G."/>
            <person name="Alves J.M."/>
            <person name="Parikh H."/>
            <person name="Huang B."/>
            <person name="Lee V."/>
            <person name="Espinosa-Alvarez O."/>
            <person name="Ortiz P.A."/>
            <person name="Costa-Martins A.G."/>
            <person name="Teixeira M.M."/>
            <person name="Buck G.A."/>
        </authorList>
    </citation>
    <scope>NUCLEOTIDE SEQUENCE [LARGE SCALE GENOMIC DNA]</scope>
    <source>
        <strain evidence="2 3">AM80</strain>
    </source>
</reference>
<name>A0A3R7JYF0_TRYRA</name>
<dbReference type="GeneID" id="40333235"/>
<evidence type="ECO:0000313" key="2">
    <source>
        <dbReference type="EMBL" id="RNE97450.1"/>
    </source>
</evidence>
<dbReference type="AlphaFoldDB" id="A0A3R7JYF0"/>
<gene>
    <name evidence="2" type="ORF">TraAM80_09302</name>
</gene>
<proteinExistence type="predicted"/>
<dbReference type="OrthoDB" id="10627045at2759"/>
<organism evidence="2 3">
    <name type="scientific">Trypanosoma rangeli</name>
    <dbReference type="NCBI Taxonomy" id="5698"/>
    <lineage>
        <taxon>Eukaryota</taxon>
        <taxon>Discoba</taxon>
        <taxon>Euglenozoa</taxon>
        <taxon>Kinetoplastea</taxon>
        <taxon>Metakinetoplastina</taxon>
        <taxon>Trypanosomatida</taxon>
        <taxon>Trypanosomatidae</taxon>
        <taxon>Trypanosoma</taxon>
        <taxon>Herpetosoma</taxon>
    </lineage>
</organism>
<dbReference type="Proteomes" id="UP000283634">
    <property type="component" value="Unassembled WGS sequence"/>
</dbReference>
<feature type="region of interest" description="Disordered" evidence="1">
    <location>
        <begin position="72"/>
        <end position="91"/>
    </location>
</feature>
<feature type="non-terminal residue" evidence="2">
    <location>
        <position position="1"/>
    </location>
</feature>